<feature type="non-terminal residue" evidence="1">
    <location>
        <position position="1"/>
    </location>
</feature>
<organism evidence="1 2">
    <name type="scientific">Haematococcus lacustris</name>
    <name type="common">Green alga</name>
    <name type="synonym">Haematococcus pluvialis</name>
    <dbReference type="NCBI Taxonomy" id="44745"/>
    <lineage>
        <taxon>Eukaryota</taxon>
        <taxon>Viridiplantae</taxon>
        <taxon>Chlorophyta</taxon>
        <taxon>core chlorophytes</taxon>
        <taxon>Chlorophyceae</taxon>
        <taxon>CS clade</taxon>
        <taxon>Chlamydomonadales</taxon>
        <taxon>Haematococcaceae</taxon>
        <taxon>Haematococcus</taxon>
    </lineage>
</organism>
<evidence type="ECO:0000313" key="1">
    <source>
        <dbReference type="EMBL" id="GFH14883.1"/>
    </source>
</evidence>
<name>A0A699YXA5_HAELA</name>
<feature type="non-terminal residue" evidence="1">
    <location>
        <position position="101"/>
    </location>
</feature>
<protein>
    <submittedName>
        <fullName evidence="1">Uncharacterized protein</fullName>
    </submittedName>
</protein>
<comment type="caution">
    <text evidence="1">The sequence shown here is derived from an EMBL/GenBank/DDBJ whole genome shotgun (WGS) entry which is preliminary data.</text>
</comment>
<sequence length="101" mass="11360">MDVDDASMPMELFSKFAVATMQVLYALTKVADELSRAQAEFHDALRSGNMSGLAVQQVLAHLGEEEREMLLDKERHREWGKFSFSLDHLADESERAADESA</sequence>
<keyword evidence="2" id="KW-1185">Reference proteome</keyword>
<proteinExistence type="predicted"/>
<gene>
    <name evidence="1" type="ORF">HaLaN_11015</name>
</gene>
<dbReference type="Proteomes" id="UP000485058">
    <property type="component" value="Unassembled WGS sequence"/>
</dbReference>
<accession>A0A699YXA5</accession>
<dbReference type="EMBL" id="BLLF01000777">
    <property type="protein sequence ID" value="GFH14883.1"/>
    <property type="molecule type" value="Genomic_DNA"/>
</dbReference>
<reference evidence="1 2" key="1">
    <citation type="submission" date="2020-02" db="EMBL/GenBank/DDBJ databases">
        <title>Draft genome sequence of Haematococcus lacustris strain NIES-144.</title>
        <authorList>
            <person name="Morimoto D."/>
            <person name="Nakagawa S."/>
            <person name="Yoshida T."/>
            <person name="Sawayama S."/>
        </authorList>
    </citation>
    <scope>NUCLEOTIDE SEQUENCE [LARGE SCALE GENOMIC DNA]</scope>
    <source>
        <strain evidence="1 2">NIES-144</strain>
    </source>
</reference>
<dbReference type="AlphaFoldDB" id="A0A699YXA5"/>
<evidence type="ECO:0000313" key="2">
    <source>
        <dbReference type="Proteomes" id="UP000485058"/>
    </source>
</evidence>